<keyword evidence="6" id="KW-1185">Reference proteome</keyword>
<dbReference type="InterPro" id="IPR051833">
    <property type="entry name" value="TC-DDR_regulator"/>
</dbReference>
<dbReference type="GO" id="GO:0005634">
    <property type="term" value="C:nucleus"/>
    <property type="evidence" value="ECO:0007669"/>
    <property type="project" value="TreeGrafter"/>
</dbReference>
<dbReference type="Proteomes" id="UP000007875">
    <property type="component" value="Unassembled WGS sequence"/>
</dbReference>
<dbReference type="GO" id="GO:0005737">
    <property type="term" value="C:cytoplasm"/>
    <property type="evidence" value="ECO:0007669"/>
    <property type="project" value="UniProtKB-SubCell"/>
</dbReference>
<dbReference type="PANTHER" id="PTHR16308">
    <property type="entry name" value="UBIQUITIN ASSOCIATED PROTEIN 2-LIKE/LINGERER"/>
    <property type="match status" value="1"/>
</dbReference>
<name>H2YR55_CIOSA</name>
<proteinExistence type="predicted"/>
<dbReference type="PANTHER" id="PTHR16308:SF13">
    <property type="entry name" value="PROTEIN LINGERER"/>
    <property type="match status" value="1"/>
</dbReference>
<feature type="region of interest" description="Disordered" evidence="4">
    <location>
        <begin position="129"/>
        <end position="207"/>
    </location>
</feature>
<reference evidence="5" key="3">
    <citation type="submission" date="2025-09" db="UniProtKB">
        <authorList>
            <consortium name="Ensembl"/>
        </authorList>
    </citation>
    <scope>IDENTIFICATION</scope>
</reference>
<evidence type="ECO:0000313" key="6">
    <source>
        <dbReference type="Proteomes" id="UP000007875"/>
    </source>
</evidence>
<reference evidence="5" key="2">
    <citation type="submission" date="2025-08" db="UniProtKB">
        <authorList>
            <consortium name="Ensembl"/>
        </authorList>
    </citation>
    <scope>IDENTIFICATION</scope>
</reference>
<feature type="compositionally biased region" description="Polar residues" evidence="4">
    <location>
        <begin position="186"/>
        <end position="198"/>
    </location>
</feature>
<feature type="compositionally biased region" description="Low complexity" evidence="4">
    <location>
        <begin position="66"/>
        <end position="75"/>
    </location>
</feature>
<evidence type="ECO:0000313" key="5">
    <source>
        <dbReference type="Ensembl" id="ENSCSAVP00000007815.1"/>
    </source>
</evidence>
<feature type="compositionally biased region" description="Low complexity" evidence="4">
    <location>
        <begin position="156"/>
        <end position="185"/>
    </location>
</feature>
<accession>H2YR55</accession>
<dbReference type="HOGENOM" id="CLU_851349_0_0_1"/>
<dbReference type="STRING" id="51511.ENSCSAVP00000007815"/>
<feature type="compositionally biased region" description="Gly residues" evidence="4">
    <location>
        <begin position="300"/>
        <end position="309"/>
    </location>
</feature>
<feature type="compositionally biased region" description="Low complexity" evidence="4">
    <location>
        <begin position="42"/>
        <end position="53"/>
    </location>
</feature>
<evidence type="ECO:0000256" key="3">
    <source>
        <dbReference type="ARBA" id="ARBA00022553"/>
    </source>
</evidence>
<protein>
    <submittedName>
        <fullName evidence="5">Uncharacterized protein</fullName>
    </submittedName>
</protein>
<comment type="subcellular location">
    <subcellularLocation>
        <location evidence="1">Cytoplasm</location>
    </subcellularLocation>
</comment>
<feature type="compositionally biased region" description="Low complexity" evidence="4">
    <location>
        <begin position="13"/>
        <end position="26"/>
    </location>
</feature>
<keyword evidence="2" id="KW-0963">Cytoplasm</keyword>
<sequence length="327" mass="33233">MSMGLPHETTIESSHPSHSSYYTSSTVQQPDNPNSSGRSMRSPIPTSSLPSSLHVSPMAHITGTPSKDSSSVISSLASGLGQTHITPHVGSTPTKLSTTASTPINISKAVTPSSTPLTNSLGAGGGYMNMQMPYSTSSSQNPMLPNSSSPGKHLGGSDLYTSSSSTPASNSLGSALGGSTLPSAANGTSKQSSLSNPSKAGPPNLPLGVPPLLANQYGIPMAPGLMTAYTPEAALYGYTDPLMAVQSRVVNQIPSYYDMASYHGTNNPSANSAIVNRDSTSASNNQGKFGRGEPSSPTSGGIGMMGSLGSGLAQQQVATGQHNPHVK</sequence>
<feature type="compositionally biased region" description="Polar residues" evidence="4">
    <location>
        <begin position="313"/>
        <end position="327"/>
    </location>
</feature>
<reference evidence="6" key="1">
    <citation type="submission" date="2003-08" db="EMBL/GenBank/DDBJ databases">
        <authorList>
            <person name="Birren B."/>
            <person name="Nusbaum C."/>
            <person name="Abebe A."/>
            <person name="Abouelleil A."/>
            <person name="Adekoya E."/>
            <person name="Ait-zahra M."/>
            <person name="Allen N."/>
            <person name="Allen T."/>
            <person name="An P."/>
            <person name="Anderson M."/>
            <person name="Anderson S."/>
            <person name="Arachchi H."/>
            <person name="Armbruster J."/>
            <person name="Bachantsang P."/>
            <person name="Baldwin J."/>
            <person name="Barry A."/>
            <person name="Bayul T."/>
            <person name="Blitshsteyn B."/>
            <person name="Bloom T."/>
            <person name="Blye J."/>
            <person name="Boguslavskiy L."/>
            <person name="Borowsky M."/>
            <person name="Boukhgalter B."/>
            <person name="Brunache A."/>
            <person name="Butler J."/>
            <person name="Calixte N."/>
            <person name="Calvo S."/>
            <person name="Camarata J."/>
            <person name="Campo K."/>
            <person name="Chang J."/>
            <person name="Cheshatsang Y."/>
            <person name="Citroen M."/>
            <person name="Collymore A."/>
            <person name="Considine T."/>
            <person name="Cook A."/>
            <person name="Cooke P."/>
            <person name="Corum B."/>
            <person name="Cuomo C."/>
            <person name="David R."/>
            <person name="Dawoe T."/>
            <person name="Degray S."/>
            <person name="Dodge S."/>
            <person name="Dooley K."/>
            <person name="Dorje P."/>
            <person name="Dorjee K."/>
            <person name="Dorris L."/>
            <person name="Duffey N."/>
            <person name="Dupes A."/>
            <person name="Elkins T."/>
            <person name="Engels R."/>
            <person name="Erickson J."/>
            <person name="Farina A."/>
            <person name="Faro S."/>
            <person name="Ferreira P."/>
            <person name="Fischer H."/>
            <person name="Fitzgerald M."/>
            <person name="Foley K."/>
            <person name="Gage D."/>
            <person name="Galagan J."/>
            <person name="Gearin G."/>
            <person name="Gnerre S."/>
            <person name="Gnirke A."/>
            <person name="Goyette A."/>
            <person name="Graham J."/>
            <person name="Grandbois E."/>
            <person name="Gyaltsen K."/>
            <person name="Hafez N."/>
            <person name="Hagopian D."/>
            <person name="Hagos B."/>
            <person name="Hall J."/>
            <person name="Hatcher B."/>
            <person name="Heller A."/>
            <person name="Higgins H."/>
            <person name="Honan T."/>
            <person name="Horn A."/>
            <person name="Houde N."/>
            <person name="Hughes L."/>
            <person name="Hulme W."/>
            <person name="Husby E."/>
            <person name="Iliev I."/>
            <person name="Jaffe D."/>
            <person name="Jones C."/>
            <person name="Kamal M."/>
            <person name="Kamat A."/>
            <person name="Kamvysselis M."/>
            <person name="Karlsson E."/>
            <person name="Kells C."/>
            <person name="Kieu A."/>
            <person name="Kisner P."/>
            <person name="Kodira C."/>
            <person name="Kulbokas E."/>
            <person name="Labutti K."/>
            <person name="Lama D."/>
            <person name="Landers T."/>
            <person name="Leger J."/>
            <person name="Levine S."/>
            <person name="Lewis D."/>
            <person name="Lewis T."/>
            <person name="Lindblad-toh K."/>
            <person name="Liu X."/>
            <person name="Lokyitsang T."/>
            <person name="Lokyitsang Y."/>
            <person name="Lucien O."/>
            <person name="Lui A."/>
            <person name="Ma L.J."/>
            <person name="Mabbitt R."/>
            <person name="Macdonald J."/>
            <person name="Maclean C."/>
            <person name="Major J."/>
            <person name="Manning J."/>
            <person name="Marabella R."/>
            <person name="Maru K."/>
            <person name="Matthews C."/>
            <person name="Mauceli E."/>
            <person name="Mccarthy M."/>
            <person name="Mcdonough S."/>
            <person name="Mcghee T."/>
            <person name="Meldrim J."/>
            <person name="Meneus L."/>
            <person name="Mesirov J."/>
            <person name="Mihalev A."/>
            <person name="Mihova T."/>
            <person name="Mikkelsen T."/>
            <person name="Mlenga V."/>
            <person name="Moru K."/>
            <person name="Mozes J."/>
            <person name="Mulrain L."/>
            <person name="Munson G."/>
            <person name="Naylor J."/>
            <person name="Newes C."/>
            <person name="Nguyen C."/>
            <person name="Nguyen N."/>
            <person name="Nguyen T."/>
            <person name="Nicol R."/>
            <person name="Nielsen C."/>
            <person name="Nizzari M."/>
            <person name="Norbu C."/>
            <person name="Norbu N."/>
            <person name="O'donnell P."/>
            <person name="Okoawo O."/>
            <person name="O'leary S."/>
            <person name="Omotosho B."/>
            <person name="O'neill K."/>
            <person name="Osman S."/>
            <person name="Parker S."/>
            <person name="Perrin D."/>
            <person name="Phunkhang P."/>
            <person name="Piqani B."/>
            <person name="Purcell S."/>
            <person name="Rachupka T."/>
            <person name="Ramasamy U."/>
            <person name="Rameau R."/>
            <person name="Ray V."/>
            <person name="Raymond C."/>
            <person name="Retta R."/>
            <person name="Richardson S."/>
            <person name="Rise C."/>
            <person name="Rodriguez J."/>
            <person name="Rogers J."/>
            <person name="Rogov P."/>
            <person name="Rutman M."/>
            <person name="Schupbach R."/>
            <person name="Seaman C."/>
            <person name="Settipalli S."/>
            <person name="Sharpe T."/>
            <person name="Sheridan J."/>
            <person name="Sherpa N."/>
            <person name="Shi J."/>
            <person name="Smirnov S."/>
            <person name="Smith C."/>
            <person name="Sougnez C."/>
            <person name="Spencer B."/>
            <person name="Stalker J."/>
            <person name="Stange-thomann N."/>
            <person name="Stavropoulos S."/>
            <person name="Stetson K."/>
            <person name="Stone C."/>
            <person name="Stone S."/>
            <person name="Stubbs M."/>
            <person name="Talamas J."/>
            <person name="Tchuinga P."/>
            <person name="Tenzing P."/>
            <person name="Tesfaye S."/>
            <person name="Theodore J."/>
            <person name="Thoulutsang Y."/>
            <person name="Topham K."/>
            <person name="Towey S."/>
            <person name="Tsamla T."/>
            <person name="Tsomo N."/>
            <person name="Vallee D."/>
            <person name="Vassiliev H."/>
            <person name="Venkataraman V."/>
            <person name="Vinson J."/>
            <person name="Vo A."/>
            <person name="Wade C."/>
            <person name="Wang S."/>
            <person name="Wangchuk T."/>
            <person name="Wangdi T."/>
            <person name="Whittaker C."/>
            <person name="Wilkinson J."/>
            <person name="Wu Y."/>
            <person name="Wyman D."/>
            <person name="Yadav S."/>
            <person name="Yang S."/>
            <person name="Yang X."/>
            <person name="Yeager S."/>
            <person name="Yee E."/>
            <person name="Young G."/>
            <person name="Zainoun J."/>
            <person name="Zembeck L."/>
            <person name="Zimmer A."/>
            <person name="Zody M."/>
            <person name="Lander E."/>
        </authorList>
    </citation>
    <scope>NUCLEOTIDE SEQUENCE [LARGE SCALE GENOMIC DNA]</scope>
</reference>
<feature type="region of interest" description="Disordered" evidence="4">
    <location>
        <begin position="1"/>
        <end position="75"/>
    </location>
</feature>
<evidence type="ECO:0000256" key="1">
    <source>
        <dbReference type="ARBA" id="ARBA00004496"/>
    </source>
</evidence>
<feature type="compositionally biased region" description="Polar residues" evidence="4">
    <location>
        <begin position="277"/>
        <end position="287"/>
    </location>
</feature>
<dbReference type="AlphaFoldDB" id="H2YR55"/>
<evidence type="ECO:0000256" key="2">
    <source>
        <dbReference type="ARBA" id="ARBA00022490"/>
    </source>
</evidence>
<feature type="compositionally biased region" description="Polar residues" evidence="4">
    <location>
        <begin position="132"/>
        <end position="150"/>
    </location>
</feature>
<feature type="compositionally biased region" description="Polar residues" evidence="4">
    <location>
        <begin position="27"/>
        <end position="39"/>
    </location>
</feature>
<dbReference type="InParanoid" id="H2YR55"/>
<evidence type="ECO:0000256" key="4">
    <source>
        <dbReference type="SAM" id="MobiDB-lite"/>
    </source>
</evidence>
<keyword evidence="3" id="KW-0597">Phosphoprotein</keyword>
<feature type="region of interest" description="Disordered" evidence="4">
    <location>
        <begin position="277"/>
        <end position="327"/>
    </location>
</feature>
<organism evidence="5 6">
    <name type="scientific">Ciona savignyi</name>
    <name type="common">Pacific transparent sea squirt</name>
    <dbReference type="NCBI Taxonomy" id="51511"/>
    <lineage>
        <taxon>Eukaryota</taxon>
        <taxon>Metazoa</taxon>
        <taxon>Chordata</taxon>
        <taxon>Tunicata</taxon>
        <taxon>Ascidiacea</taxon>
        <taxon>Phlebobranchia</taxon>
        <taxon>Cionidae</taxon>
        <taxon>Ciona</taxon>
    </lineage>
</organism>
<dbReference type="Ensembl" id="ENSCSAVT00000007920.1">
    <property type="protein sequence ID" value="ENSCSAVP00000007815.1"/>
    <property type="gene ID" value="ENSCSAVG00000004674.1"/>
</dbReference>